<dbReference type="Pfam" id="PF01135">
    <property type="entry name" value="PCMT"/>
    <property type="match status" value="1"/>
</dbReference>
<evidence type="ECO:0000256" key="1">
    <source>
        <dbReference type="ARBA" id="ARBA00004496"/>
    </source>
</evidence>
<dbReference type="InterPro" id="IPR029063">
    <property type="entry name" value="SAM-dependent_MTases_sf"/>
</dbReference>
<protein>
    <recommendedName>
        <fullName evidence="4">Protein-L-isoaspartate O-methyltransferase</fullName>
        <ecNumber evidence="3">2.1.1.77</ecNumber>
    </recommendedName>
    <alternativeName>
        <fullName evidence="11">L-isoaspartyl protein carboxyl methyltransferase</fullName>
    </alternativeName>
    <alternativeName>
        <fullName evidence="9">Protein L-isoaspartyl methyltransferase</fullName>
    </alternativeName>
    <alternativeName>
        <fullName evidence="10">Protein-beta-aspartate methyltransferase</fullName>
    </alternativeName>
</protein>
<dbReference type="GO" id="GO:0004719">
    <property type="term" value="F:protein-L-isoaspartate (D-aspartate) O-methyltransferase activity"/>
    <property type="evidence" value="ECO:0007669"/>
    <property type="project" value="UniProtKB-EC"/>
</dbReference>
<evidence type="ECO:0000256" key="6">
    <source>
        <dbReference type="ARBA" id="ARBA00022603"/>
    </source>
</evidence>
<dbReference type="AlphaFoldDB" id="A0A941IHL4"/>
<keyword evidence="13" id="KW-1185">Reference proteome</keyword>
<dbReference type="CDD" id="cd02440">
    <property type="entry name" value="AdoMet_MTases"/>
    <property type="match status" value="1"/>
</dbReference>
<organism evidence="12 13">
    <name type="scientific">Actinospica acidithermotolerans</name>
    <dbReference type="NCBI Taxonomy" id="2828514"/>
    <lineage>
        <taxon>Bacteria</taxon>
        <taxon>Bacillati</taxon>
        <taxon>Actinomycetota</taxon>
        <taxon>Actinomycetes</taxon>
        <taxon>Catenulisporales</taxon>
        <taxon>Actinospicaceae</taxon>
        <taxon>Actinospica</taxon>
    </lineage>
</organism>
<evidence type="ECO:0000313" key="12">
    <source>
        <dbReference type="EMBL" id="MBR7825837.1"/>
    </source>
</evidence>
<evidence type="ECO:0000256" key="9">
    <source>
        <dbReference type="ARBA" id="ARBA00030757"/>
    </source>
</evidence>
<keyword evidence="5" id="KW-0963">Cytoplasm</keyword>
<keyword evidence="6 12" id="KW-0489">Methyltransferase</keyword>
<dbReference type="GO" id="GO:0005737">
    <property type="term" value="C:cytoplasm"/>
    <property type="evidence" value="ECO:0007669"/>
    <property type="project" value="UniProtKB-SubCell"/>
</dbReference>
<evidence type="ECO:0000256" key="3">
    <source>
        <dbReference type="ARBA" id="ARBA00011890"/>
    </source>
</evidence>
<dbReference type="Proteomes" id="UP000676325">
    <property type="component" value="Unassembled WGS sequence"/>
</dbReference>
<dbReference type="SUPFAM" id="SSF53335">
    <property type="entry name" value="S-adenosyl-L-methionine-dependent methyltransferases"/>
    <property type="match status" value="1"/>
</dbReference>
<dbReference type="GO" id="GO:0032259">
    <property type="term" value="P:methylation"/>
    <property type="evidence" value="ECO:0007669"/>
    <property type="project" value="UniProtKB-KW"/>
</dbReference>
<reference evidence="12" key="1">
    <citation type="submission" date="2021-04" db="EMBL/GenBank/DDBJ databases">
        <title>Genome based classification of Actinospica acidithermotolerans sp. nov., an actinobacterium isolated from an Indonesian hot spring.</title>
        <authorList>
            <person name="Kusuma A.B."/>
            <person name="Putra K.E."/>
            <person name="Nafisah S."/>
            <person name="Loh J."/>
            <person name="Nouioui I."/>
            <person name="Goodfellow M."/>
        </authorList>
    </citation>
    <scope>NUCLEOTIDE SEQUENCE</scope>
    <source>
        <strain evidence="12">MGRD01-02</strain>
    </source>
</reference>
<evidence type="ECO:0000256" key="2">
    <source>
        <dbReference type="ARBA" id="ARBA00005369"/>
    </source>
</evidence>
<gene>
    <name evidence="12" type="primary">fxlM</name>
    <name evidence="12" type="ORF">KDK95_05915</name>
</gene>
<evidence type="ECO:0000256" key="10">
    <source>
        <dbReference type="ARBA" id="ARBA00031323"/>
    </source>
</evidence>
<evidence type="ECO:0000256" key="5">
    <source>
        <dbReference type="ARBA" id="ARBA00022490"/>
    </source>
</evidence>
<evidence type="ECO:0000256" key="8">
    <source>
        <dbReference type="ARBA" id="ARBA00022691"/>
    </source>
</evidence>
<comment type="similarity">
    <text evidence="2">Belongs to the methyltransferase superfamily. L-isoaspartyl/D-aspartyl protein methyltransferase family.</text>
</comment>
<dbReference type="EMBL" id="JAGSOH010000009">
    <property type="protein sequence ID" value="MBR7825837.1"/>
    <property type="molecule type" value="Genomic_DNA"/>
</dbReference>
<dbReference type="Gene3D" id="3.40.50.150">
    <property type="entry name" value="Vaccinia Virus protein VP39"/>
    <property type="match status" value="1"/>
</dbReference>
<dbReference type="RefSeq" id="WP_212516992.1">
    <property type="nucleotide sequence ID" value="NZ_JAGSOH010000009.1"/>
</dbReference>
<accession>A0A941IHL4</accession>
<comment type="caution">
    <text evidence="12">The sequence shown here is derived from an EMBL/GenBank/DDBJ whole genome shotgun (WGS) entry which is preliminary data.</text>
</comment>
<evidence type="ECO:0000313" key="13">
    <source>
        <dbReference type="Proteomes" id="UP000676325"/>
    </source>
</evidence>
<evidence type="ECO:0000256" key="4">
    <source>
        <dbReference type="ARBA" id="ARBA00013346"/>
    </source>
</evidence>
<evidence type="ECO:0000256" key="11">
    <source>
        <dbReference type="ARBA" id="ARBA00031350"/>
    </source>
</evidence>
<comment type="subcellular location">
    <subcellularLocation>
        <location evidence="1">Cytoplasm</location>
    </subcellularLocation>
</comment>
<evidence type="ECO:0000256" key="7">
    <source>
        <dbReference type="ARBA" id="ARBA00022679"/>
    </source>
</evidence>
<keyword evidence="7" id="KW-0808">Transferase</keyword>
<keyword evidence="8" id="KW-0949">S-adenosyl-L-methionine</keyword>
<dbReference type="EC" id="2.1.1.77" evidence="3"/>
<dbReference type="InterPro" id="IPR027573">
    <property type="entry name" value="Methyltran_FxLD"/>
</dbReference>
<dbReference type="NCBIfam" id="TIGR04364">
    <property type="entry name" value="methyltran_FxLD"/>
    <property type="match status" value="1"/>
</dbReference>
<name>A0A941IHL4_9ACTN</name>
<proteinExistence type="inferred from homology"/>
<sequence>MTQEPAVEQGAPELRTSMVDQLLAHGSLTSARLAAAMREVPRHLFTPGANLTAAYAVDEVVRYRTDEHGVCLSSVSAPWIQAEMIEAAGIEDGMRVLEVGSGGYNAALLSRLVGPAGRVVSVDIDPEAIERAAAGLAAAGIGGVELVLADAEHGVPAFAPYDRVIVTVAAWEVAPAWVAQLAEGGRIVLPLVMRGQQRIIAFERDGADLVSRKMIYGGFVPMQGAGARKAFALGLDDAATLHFDEGGPVDAGLLRTVLDNDPVTAGSGVSVARQEPYDSLQLYLAAVLPSTASLVFASPGAGRDLPDPQAGFPVFAYGGGTIAYMTVRQHGEGDAARFELVACGLGPDAANAAAKLRDLVRAWDRELRAERLQPQVTIAFAAQSVVPGSRRHLLAKTRSTLVLCYPEPSAPAGGAHESAPSIRSAS</sequence>
<dbReference type="PANTHER" id="PTHR11579:SF0">
    <property type="entry name" value="PROTEIN-L-ISOASPARTATE(D-ASPARTATE) O-METHYLTRANSFERASE"/>
    <property type="match status" value="1"/>
</dbReference>
<dbReference type="InterPro" id="IPR000682">
    <property type="entry name" value="PCMT"/>
</dbReference>
<dbReference type="PANTHER" id="PTHR11579">
    <property type="entry name" value="PROTEIN-L-ISOASPARTATE O-METHYLTRANSFERASE"/>
    <property type="match status" value="1"/>
</dbReference>